<keyword evidence="3" id="KW-1185">Reference proteome</keyword>
<gene>
    <name evidence="2" type="ORF">HD842_003611</name>
</gene>
<proteinExistence type="predicted"/>
<dbReference type="InterPro" id="IPR050767">
    <property type="entry name" value="Sel1_AlgK"/>
</dbReference>
<organism evidence="2 3">
    <name type="scientific">Massilia aurea</name>
    <dbReference type="NCBI Taxonomy" id="373040"/>
    <lineage>
        <taxon>Bacteria</taxon>
        <taxon>Pseudomonadati</taxon>
        <taxon>Pseudomonadota</taxon>
        <taxon>Betaproteobacteria</taxon>
        <taxon>Burkholderiales</taxon>
        <taxon>Oxalobacteraceae</taxon>
        <taxon>Telluria group</taxon>
        <taxon>Massilia</taxon>
    </lineage>
</organism>
<dbReference type="AlphaFoldDB" id="A0A7W9X2R4"/>
<dbReference type="RefSeq" id="WP_183556119.1">
    <property type="nucleotide sequence ID" value="NZ_JACHBX010000004.1"/>
</dbReference>
<name>A0A7W9X2R4_9BURK</name>
<comment type="caution">
    <text evidence="2">The sequence shown here is derived from an EMBL/GenBank/DDBJ whole genome shotgun (WGS) entry which is preliminary data.</text>
</comment>
<evidence type="ECO:0000259" key="1">
    <source>
        <dbReference type="Pfam" id="PF19933"/>
    </source>
</evidence>
<dbReference type="Proteomes" id="UP000540787">
    <property type="component" value="Unassembled WGS sequence"/>
</dbReference>
<dbReference type="InterPro" id="IPR006597">
    <property type="entry name" value="Sel1-like"/>
</dbReference>
<dbReference type="EMBL" id="JACHBX010000004">
    <property type="protein sequence ID" value="MBB6135444.1"/>
    <property type="molecule type" value="Genomic_DNA"/>
</dbReference>
<reference evidence="2 3" key="1">
    <citation type="submission" date="2020-08" db="EMBL/GenBank/DDBJ databases">
        <title>The Agave Microbiome: Exploring the role of microbial communities in plant adaptations to desert environments.</title>
        <authorList>
            <person name="Partida-Martinez L.P."/>
        </authorList>
    </citation>
    <scope>NUCLEOTIDE SEQUENCE [LARGE SCALE GENOMIC DNA]</scope>
    <source>
        <strain evidence="2 3">AT3.2</strain>
    </source>
</reference>
<dbReference type="PANTHER" id="PTHR11102">
    <property type="entry name" value="SEL-1-LIKE PROTEIN"/>
    <property type="match status" value="1"/>
</dbReference>
<sequence length="542" mass="60568">MTLPLLRKIAYGLLTVVFLVCSFNAISIVRDQYKATQALPRNEKLPLFNPHRSSFTCQIEATKVPPIDAQAELWFQEAKSLDDPDVWEEDRDYKKIVHLTRQAAERLHWKAMLNLASLYLENKDPPHGESEALLLVEQAMQLGVPAAYDRMGTFYMNGTGVSRDITKAHAFWQKAAELGNPPAMAYLGDMISATWDSPNDGFWANIPIATKMLDCALLQGYGPAALTLARLRGSPRATDGKISGEQTSEDKALALLILQKGVKFGCNDCARRLSVQFGNPHDLADMLVPHLDQARSERYAVLHDALDLNPLMRFPNLDKVLPLPPLPLSPWDGDKRTLIDAAKGVTNRPSELKSSAASRRQGRYYLDATYDLIPSEDKARGTEAPFAGYWQATAPSESAQVQTWLKDIPPGLYQPGEAFDLPRYPQGMGSRAIPELTWQRFLTVRHDNGVVNPVAATGMTREVTRTQPQRSCNALKTCSVTGTWQPWLSTEHPLHQVVNQPWRQAWVVAEQPFPQFVDGRYLPFDPDELTWNLMDSAVPNLG</sequence>
<dbReference type="Pfam" id="PF08238">
    <property type="entry name" value="Sel1"/>
    <property type="match status" value="1"/>
</dbReference>
<evidence type="ECO:0000313" key="3">
    <source>
        <dbReference type="Proteomes" id="UP000540787"/>
    </source>
</evidence>
<dbReference type="SUPFAM" id="SSF81901">
    <property type="entry name" value="HCP-like"/>
    <property type="match status" value="1"/>
</dbReference>
<dbReference type="Gene3D" id="1.25.40.10">
    <property type="entry name" value="Tetratricopeptide repeat domain"/>
    <property type="match status" value="1"/>
</dbReference>
<evidence type="ECO:0000313" key="2">
    <source>
        <dbReference type="EMBL" id="MBB6135444.1"/>
    </source>
</evidence>
<dbReference type="Pfam" id="PF19933">
    <property type="entry name" value="DUF6396"/>
    <property type="match status" value="1"/>
</dbReference>
<dbReference type="InterPro" id="IPR045653">
    <property type="entry name" value="DUF6396"/>
</dbReference>
<protein>
    <submittedName>
        <fullName evidence="2">TPR repeat protein</fullName>
    </submittedName>
</protein>
<dbReference type="InterPro" id="IPR011990">
    <property type="entry name" value="TPR-like_helical_dom_sf"/>
</dbReference>
<accession>A0A7W9X2R4</accession>
<dbReference type="PANTHER" id="PTHR11102:SF160">
    <property type="entry name" value="ERAD-ASSOCIATED E3 UBIQUITIN-PROTEIN LIGASE COMPONENT HRD3"/>
    <property type="match status" value="1"/>
</dbReference>
<dbReference type="SMART" id="SM00671">
    <property type="entry name" value="SEL1"/>
    <property type="match status" value="2"/>
</dbReference>
<feature type="domain" description="DUF6396" evidence="1">
    <location>
        <begin position="272"/>
        <end position="337"/>
    </location>
</feature>